<evidence type="ECO:0000313" key="1">
    <source>
        <dbReference type="EMBL" id="KAE8436606.1"/>
    </source>
</evidence>
<comment type="caution">
    <text evidence="1">The sequence shown here is derived from an EMBL/GenBank/DDBJ whole genome shotgun (WGS) entry which is preliminary data.</text>
</comment>
<protein>
    <submittedName>
        <fullName evidence="1">Uncharacterized protein</fullName>
    </submittedName>
</protein>
<dbReference type="Proteomes" id="UP000466130">
    <property type="component" value="Unassembled WGS sequence"/>
</dbReference>
<name>A0ABQ6X4B9_9GAMM</name>
<reference evidence="1 2" key="1">
    <citation type="submission" date="2019-09" db="EMBL/GenBank/DDBJ databases">
        <title>The Halomonas whole genome shotgun (WGS).</title>
        <authorList>
            <person name="Xie Z."/>
        </authorList>
    </citation>
    <scope>NUCLEOTIDE SEQUENCE [LARGE SCALE GENOMIC DNA]</scope>
    <source>
        <strain evidence="1 2">NBT06E8</strain>
    </source>
</reference>
<keyword evidence="2" id="KW-1185">Reference proteome</keyword>
<sequence length="175" mass="19962">MYEKAAFVFWTTLGLYLVTLFTVTYVGVYLTYIAIPFITLSGLVMLIAKPAAKTQQYIDESKRVASNTLSAVQEGINVLDAEAEKQVEKTKAKLIEVKKERELKIRFIIMQDIARKKQKAEEARKMAKDGRLSYDSYIRLNNSIDEDVVKLSEALDKSPESLISFFESKYLEKVS</sequence>
<organism evidence="1 2">
    <name type="scientific">Vreelandella piezotolerans</name>
    <dbReference type="NCBI Taxonomy" id="2609667"/>
    <lineage>
        <taxon>Bacteria</taxon>
        <taxon>Pseudomonadati</taxon>
        <taxon>Pseudomonadota</taxon>
        <taxon>Gammaproteobacteria</taxon>
        <taxon>Oceanospirillales</taxon>
        <taxon>Halomonadaceae</taxon>
        <taxon>Vreelandella</taxon>
    </lineage>
</organism>
<proteinExistence type="predicted"/>
<evidence type="ECO:0000313" key="2">
    <source>
        <dbReference type="Proteomes" id="UP000466130"/>
    </source>
</evidence>
<gene>
    <name evidence="1" type="ORF">F1978_17545</name>
</gene>
<dbReference type="RefSeq" id="WP_153844142.1">
    <property type="nucleotide sequence ID" value="NZ_CP048602.1"/>
</dbReference>
<accession>A0ABQ6X4B9</accession>
<dbReference type="EMBL" id="VWRT01000030">
    <property type="protein sequence ID" value="KAE8436606.1"/>
    <property type="molecule type" value="Genomic_DNA"/>
</dbReference>